<accession>A0A915DDX7</accession>
<dbReference type="GO" id="GO:0008582">
    <property type="term" value="P:regulation of synaptic assembly at neuromuscular junction"/>
    <property type="evidence" value="ECO:0007669"/>
    <property type="project" value="TreeGrafter"/>
</dbReference>
<dbReference type="PANTHER" id="PTHR45943:SF1">
    <property type="entry name" value="E3 UBIQUITIN-PROTEIN LIGASE MYCBP2"/>
    <property type="match status" value="1"/>
</dbReference>
<evidence type="ECO:0000256" key="3">
    <source>
        <dbReference type="ARBA" id="ARBA00004906"/>
    </source>
</evidence>
<dbReference type="InterPro" id="IPR013083">
    <property type="entry name" value="Znf_RING/FYVE/PHD"/>
</dbReference>
<dbReference type="PROSITE" id="PS50119">
    <property type="entry name" value="ZF_BBOX"/>
    <property type="match status" value="1"/>
</dbReference>
<dbReference type="EC" id="2.3.2.33" evidence="5"/>
<dbReference type="GO" id="GO:0061630">
    <property type="term" value="F:ubiquitin protein ligase activity"/>
    <property type="evidence" value="ECO:0007669"/>
    <property type="project" value="UniProtKB-EC"/>
</dbReference>
<keyword evidence="17" id="KW-1185">Reference proteome</keyword>
<evidence type="ECO:0000259" key="15">
    <source>
        <dbReference type="PROSITE" id="PS50119"/>
    </source>
</evidence>
<evidence type="ECO:0000256" key="12">
    <source>
        <dbReference type="ARBA" id="ARBA00023273"/>
    </source>
</evidence>
<dbReference type="CDD" id="cd16463">
    <property type="entry name" value="RING-H2_PHR"/>
    <property type="match status" value="1"/>
</dbReference>
<dbReference type="CDD" id="cd19799">
    <property type="entry name" value="Bbox2_MYCBP2"/>
    <property type="match status" value="1"/>
</dbReference>
<proteinExistence type="inferred from homology"/>
<reference evidence="18" key="1">
    <citation type="submission" date="2022-11" db="UniProtKB">
        <authorList>
            <consortium name="WormBaseParasite"/>
        </authorList>
    </citation>
    <scope>IDENTIFICATION</scope>
</reference>
<dbReference type="PANTHER" id="PTHR45943">
    <property type="entry name" value="E3 UBIQUITIN-PROTEIN LIGASE MYCBP2"/>
    <property type="match status" value="1"/>
</dbReference>
<dbReference type="Proteomes" id="UP000887574">
    <property type="component" value="Unplaced"/>
</dbReference>
<protein>
    <recommendedName>
        <fullName evidence="5">RCR-type E3 ubiquitin transferase</fullName>
        <ecNumber evidence="5">2.3.2.33</ecNumber>
    </recommendedName>
</protein>
<dbReference type="PROSITE" id="PS50089">
    <property type="entry name" value="ZF_RING_2"/>
    <property type="match status" value="1"/>
</dbReference>
<dbReference type="GO" id="GO:0008270">
    <property type="term" value="F:zinc ion binding"/>
    <property type="evidence" value="ECO:0007669"/>
    <property type="project" value="UniProtKB-KW"/>
</dbReference>
<name>A0A915DDX7_9BILA</name>
<dbReference type="GO" id="GO:0030424">
    <property type="term" value="C:axon"/>
    <property type="evidence" value="ECO:0007669"/>
    <property type="project" value="UniProtKB-SubCell"/>
</dbReference>
<dbReference type="Pfam" id="PF13639">
    <property type="entry name" value="zf-RING_2"/>
    <property type="match status" value="1"/>
</dbReference>
<dbReference type="InterPro" id="IPR008979">
    <property type="entry name" value="Galactose-bd-like_sf"/>
</dbReference>
<keyword evidence="8" id="KW-0677">Repeat</keyword>
<dbReference type="Gene3D" id="3.30.40.10">
    <property type="entry name" value="Zinc/RING finger domain, C3HC4 (zinc finger)"/>
    <property type="match status" value="1"/>
</dbReference>
<dbReference type="SUPFAM" id="SSF49785">
    <property type="entry name" value="Galactose-binding domain-like"/>
    <property type="match status" value="1"/>
</dbReference>
<organism evidence="17 18">
    <name type="scientific">Ditylenchus dipsaci</name>
    <dbReference type="NCBI Taxonomy" id="166011"/>
    <lineage>
        <taxon>Eukaryota</taxon>
        <taxon>Metazoa</taxon>
        <taxon>Ecdysozoa</taxon>
        <taxon>Nematoda</taxon>
        <taxon>Chromadorea</taxon>
        <taxon>Rhabditida</taxon>
        <taxon>Tylenchina</taxon>
        <taxon>Tylenchomorpha</taxon>
        <taxon>Sphaerularioidea</taxon>
        <taxon>Anguinidae</taxon>
        <taxon>Anguininae</taxon>
        <taxon>Ditylenchus</taxon>
    </lineage>
</organism>
<dbReference type="SMART" id="SM00184">
    <property type="entry name" value="RING"/>
    <property type="match status" value="1"/>
</dbReference>
<evidence type="ECO:0000256" key="2">
    <source>
        <dbReference type="ARBA" id="ARBA00004489"/>
    </source>
</evidence>
<dbReference type="PROSITE" id="PS51284">
    <property type="entry name" value="DOC"/>
    <property type="match status" value="1"/>
</dbReference>
<keyword evidence="6" id="KW-0808">Transferase</keyword>
<evidence type="ECO:0000256" key="4">
    <source>
        <dbReference type="ARBA" id="ARBA00005415"/>
    </source>
</evidence>
<comment type="similarity">
    <text evidence="4">Belongs to the RING-Cys relay (RCR) family.</text>
</comment>
<dbReference type="GO" id="GO:0099174">
    <property type="term" value="P:regulation of presynapse organization"/>
    <property type="evidence" value="ECO:0007669"/>
    <property type="project" value="UniProtKB-ARBA"/>
</dbReference>
<dbReference type="SMART" id="SM01197">
    <property type="entry name" value="FANCL_C"/>
    <property type="match status" value="1"/>
</dbReference>
<dbReference type="GO" id="GO:0005634">
    <property type="term" value="C:nucleus"/>
    <property type="evidence" value="ECO:0007669"/>
    <property type="project" value="TreeGrafter"/>
</dbReference>
<keyword evidence="9 13" id="KW-0863">Zinc-finger</keyword>
<sequence>MLYLLQGNDNEQDELCELCEGYFAKPITCHMRTHHAGCGGPSFSHGYNSVGNYTTGWTGTCGEGGHGNAVWYLMCPNCRMNHLKKKGCGLEPGAESDHHELGCPSNNSKCAPEVVLKRNALFLLELKPEDEKTIENGQLAGANRHQGEWTIDMFPQLVSPIPQAERPSAQMVMNEENMSSEDEEEGINYNAYKSSPYRHLSHLSDPGVFGMNFEPIDVDNALMNDISSFSASANLYKRTSTPMKLLPANTYKPSNKNRFAHALDEYMPALKNKLVDSGRGKQSTRIDGIGSNNLLRHPVMAFLVENHDLELLQQIFHTGIQRAVSFSYAFRVWNWLLKMVTSESSVSDILWHHLTAMASYAPLNQWLTSSMSTKFATHLKLLPHPCRMSLLAGDQLTQKMVEDFHAFLTTLAVVLQSPSVDIRLKCLCFRAWTFQLTIHEQNLLITLCNLLATVGAVLSDNSESVAAFDEYGGTSSGRGNRKTSSTDSSKALVKQMYNITELVQIESSSRLQLLPCLTDGSCDTFWESGDEDRNRTRRLSVSWKPEACSSSLLAVFVDNLRDEGYRVTQITIRSVEKSAPTSPARTSIKGLLHNAQVDLSYVGWIKCCVSGTNCVQIILKGEEAGCRLRQLVVFGSENETVTLDNGLSENGRVPTMKPSVSHQLLFNTAQMDAFSLFQAISAQAFSDEFAEEQNGTLRQQVLDLLFNRVQLQPLQSYVCFQMVSAVDREVVNLRERGKRNYSYVCGLMVMLVKICESRKGLEVFSLKNGLLIVLSELLLFAPQVVQIQVIETIERLIRHFKTWVFDCAQFVQNILAVLAKSISLQIKDKIAHKVYSHTLTNHALDIPAYWRMDRQVVLDVAHMLMRLLTKIANGSMSDQWSLVLRTEVANNIMHLSNLLAAPSPASAKPGSDESTRHSSATIQQLKTAQFWLSVASLAVITDANWLELCETWRILKERQSQQPDSLCENHEDGRTLSHLHCEMCRIDLCRECFAVLHLSRRNKGHKAHLIGSAASLCPKVDIHEGCTRLRLNNFLVLFNCAKLSGVVEIGVEAGALPVVSQFPHSFGQGGLMPSTSSGDAAGRLCAANGGRCRFCANPLKSESQQLCGQCPLMRSLVFRDKGETKCLPCFHCRNSDIRQDADDLCIICFVDRLGEAPCVQLKCGHFFHHKCVRTILERRWNGPRIVFRFMQCPLCKEQIDHTAFSDLLKPLMDLLEDVSKKAKLRLEYDGLLSNAALTTANSTFYNDPLGYAMERYMYVLCSKCHKAYFGGESRCQEELDSSINFNPEELVCGGCSDVAGGEICGRHGAEYLEYKCRFCCTVAVYFCFGTTHFCAGCHADFQRLMTLSKQQLPKCPAAPKAQQLPDNEPCPLKIQHPPTGEEFSLGCGICRNLHTF</sequence>
<evidence type="ECO:0000256" key="6">
    <source>
        <dbReference type="ARBA" id="ARBA00022679"/>
    </source>
</evidence>
<keyword evidence="7" id="KW-0479">Metal-binding</keyword>
<evidence type="ECO:0000256" key="8">
    <source>
        <dbReference type="ARBA" id="ARBA00022737"/>
    </source>
</evidence>
<dbReference type="InterPro" id="IPR000315">
    <property type="entry name" value="Znf_B-box"/>
</dbReference>
<evidence type="ECO:0000256" key="13">
    <source>
        <dbReference type="PROSITE-ProRule" id="PRU00024"/>
    </source>
</evidence>
<evidence type="ECO:0000256" key="1">
    <source>
        <dbReference type="ARBA" id="ARBA00000333"/>
    </source>
</evidence>
<evidence type="ECO:0000256" key="9">
    <source>
        <dbReference type="ARBA" id="ARBA00022771"/>
    </source>
</evidence>
<evidence type="ECO:0000256" key="11">
    <source>
        <dbReference type="ARBA" id="ARBA00022833"/>
    </source>
</evidence>
<evidence type="ECO:0000256" key="5">
    <source>
        <dbReference type="ARBA" id="ARBA00012249"/>
    </source>
</evidence>
<evidence type="ECO:0000313" key="18">
    <source>
        <dbReference type="WBParaSite" id="jg1841"/>
    </source>
</evidence>
<comment type="subcellular location">
    <subcellularLocation>
        <location evidence="2">Cell projection</location>
        <location evidence="2">Axon</location>
    </subcellularLocation>
</comment>
<dbReference type="WBParaSite" id="jg1841">
    <property type="protein sequence ID" value="jg1841"/>
    <property type="gene ID" value="jg1841"/>
</dbReference>
<evidence type="ECO:0000259" key="16">
    <source>
        <dbReference type="PROSITE" id="PS51284"/>
    </source>
</evidence>
<dbReference type="FunFam" id="3.30.40.10:FF:000078">
    <property type="entry name" value="E3 ubiquitin-protein ligase MYCBP2 isoform X1"/>
    <property type="match status" value="1"/>
</dbReference>
<feature type="domain" description="RING-type" evidence="14">
    <location>
        <begin position="1145"/>
        <end position="1196"/>
    </location>
</feature>
<comment type="pathway">
    <text evidence="3">Protein modification; protein ubiquitination.</text>
</comment>
<dbReference type="SMART" id="SM01337">
    <property type="entry name" value="APC10"/>
    <property type="match status" value="1"/>
</dbReference>
<evidence type="ECO:0000256" key="10">
    <source>
        <dbReference type="ARBA" id="ARBA00022786"/>
    </source>
</evidence>
<dbReference type="SUPFAM" id="SSF57850">
    <property type="entry name" value="RING/U-box"/>
    <property type="match status" value="1"/>
</dbReference>
<dbReference type="Gene3D" id="2.60.120.260">
    <property type="entry name" value="Galactose-binding domain-like"/>
    <property type="match status" value="1"/>
</dbReference>
<dbReference type="GO" id="GO:0007411">
    <property type="term" value="P:axon guidance"/>
    <property type="evidence" value="ECO:0007669"/>
    <property type="project" value="TreeGrafter"/>
</dbReference>
<dbReference type="GO" id="GO:0005886">
    <property type="term" value="C:plasma membrane"/>
    <property type="evidence" value="ECO:0007669"/>
    <property type="project" value="TreeGrafter"/>
</dbReference>
<keyword evidence="10" id="KW-0833">Ubl conjugation pathway</keyword>
<evidence type="ECO:0000313" key="17">
    <source>
        <dbReference type="Proteomes" id="UP000887574"/>
    </source>
</evidence>
<keyword evidence="12" id="KW-0966">Cell projection</keyword>
<dbReference type="InterPro" id="IPR004939">
    <property type="entry name" value="APC_su10/DOC_dom"/>
</dbReference>
<feature type="domain" description="DOC" evidence="16">
    <location>
        <begin position="475"/>
        <end position="660"/>
    </location>
</feature>
<evidence type="ECO:0000256" key="7">
    <source>
        <dbReference type="ARBA" id="ARBA00022723"/>
    </source>
</evidence>
<feature type="domain" description="B box-type" evidence="15">
    <location>
        <begin position="962"/>
        <end position="1010"/>
    </location>
</feature>
<comment type="catalytic activity">
    <reaction evidence="1">
        <text>[E2 ubiquitin-conjugating enzyme]-S-ubiquitinyl-L-cysteine + [acceptor protein]-L-threonine = [E2 ubiquitin-conjugating enzyme]-L-cysteine + [acceptor protein]-3-O-ubiquitinyl-L-threonine.</text>
        <dbReference type="EC" id="2.3.2.33"/>
    </reaction>
</comment>
<keyword evidence="11" id="KW-0862">Zinc</keyword>
<dbReference type="InterPro" id="IPR001841">
    <property type="entry name" value="Znf_RING"/>
</dbReference>
<evidence type="ECO:0000259" key="14">
    <source>
        <dbReference type="PROSITE" id="PS50089"/>
    </source>
</evidence>